<dbReference type="EMBL" id="JPOX01000020">
    <property type="protein sequence ID" value="KFX46175.1"/>
    <property type="molecule type" value="Genomic_DNA"/>
</dbReference>
<evidence type="ECO:0000256" key="6">
    <source>
        <dbReference type="ARBA" id="ARBA00023242"/>
    </source>
</evidence>
<organism evidence="9">
    <name type="scientific">Talaromyces marneffei PM1</name>
    <dbReference type="NCBI Taxonomy" id="1077442"/>
    <lineage>
        <taxon>Eukaryota</taxon>
        <taxon>Fungi</taxon>
        <taxon>Dikarya</taxon>
        <taxon>Ascomycota</taxon>
        <taxon>Pezizomycotina</taxon>
        <taxon>Eurotiomycetes</taxon>
        <taxon>Eurotiomycetidae</taxon>
        <taxon>Eurotiales</taxon>
        <taxon>Trichocomaceae</taxon>
        <taxon>Talaromyces</taxon>
        <taxon>Talaromyces sect. Talaromyces</taxon>
    </lineage>
</organism>
<dbReference type="InterPro" id="IPR036864">
    <property type="entry name" value="Zn2-C6_fun-type_DNA-bd_sf"/>
</dbReference>
<sequence length="831" mass="92969">MSAVEMDLLDPEPANNTNINSPAETRPRKRRRRTVACTQCRTRKLKCDREYPACSRCLKSGIPDRCKYEDSFVWQQPNTVTASTTGATATTTPPPNGGVAGIDRLSNSHLTLPPPSRIAPGASPRFATVLPAYPKSAGAPPPPLPLPASQTQPLSRLHEGSASNYRQPGTSRARFLDTVLDGPNPPANTTWRASGDATEPGPAGRYQHTLATPSQRLELPNKVMIRGKETRTRFNGGGIMSNLMLQFPELKNFLHEVKTHNPNFARIRNAKDAVKLTSLKSKFKEPIPSTNTATLLSLLPPKPVVDMLLRLYMVYVESMHRVIHIPSFRRELAEMHANIHNPDMISAAFVVQLLLMLAAAVGFYEAEPPLEYADSNISKTFQVVDWIRYAEKWMDTTYVKRPDMTTLRIQCLLIIAKNNQGLKRSQAWLATGNLVKMAMLAGYHRDPANIPKITLFNKEMRRRMWATIIELDAQIAIDRGMPPTLQASDFDTASPLNINDDEIHEGTTEEPQSRPPHEVTDCTFQVVLTQSLPLRLKIFSLMNSPVVSCSYEDILRLEWELGRFQASLPLWPPSTDRDISHKLTLWSAVLETKLGQALLAIHTPFAIEVNDDPLFEPSSRARLEVATVILSRHLKLHETSARLSFGYSADSTVQACFSILQHLFARRTGYTSNLLRQVLPAFTESLLDLVEKTISCMEARLLLVIKGAKQFFFLYMIFALVKAELYPDQAEEIKRLILDRILSVTYRTLRGSDGLNIPEGIDLPSISQVPSLTSSNEHNTPLESIPGSFDSNNLSDLMITSNIRISQPPDDINSLLQVFDWEDFSTFPFSI</sequence>
<name>A0A093V1V5_TALMA</name>
<evidence type="ECO:0000259" key="8">
    <source>
        <dbReference type="PROSITE" id="PS50048"/>
    </source>
</evidence>
<feature type="domain" description="Zn(2)-C6 fungal-type" evidence="8">
    <location>
        <begin position="36"/>
        <end position="68"/>
    </location>
</feature>
<dbReference type="InterPro" id="IPR001138">
    <property type="entry name" value="Zn2Cys6_DnaBD"/>
</dbReference>
<dbReference type="GO" id="GO:0006351">
    <property type="term" value="P:DNA-templated transcription"/>
    <property type="evidence" value="ECO:0007669"/>
    <property type="project" value="InterPro"/>
</dbReference>
<dbReference type="InterPro" id="IPR007219">
    <property type="entry name" value="XnlR_reg_dom"/>
</dbReference>
<keyword evidence="5" id="KW-0804">Transcription</keyword>
<keyword evidence="6" id="KW-0539">Nucleus</keyword>
<dbReference type="GO" id="GO:0005634">
    <property type="term" value="C:nucleus"/>
    <property type="evidence" value="ECO:0007669"/>
    <property type="project" value="TreeGrafter"/>
</dbReference>
<feature type="region of interest" description="Disordered" evidence="7">
    <location>
        <begin position="134"/>
        <end position="169"/>
    </location>
</feature>
<dbReference type="SMART" id="SM00906">
    <property type="entry name" value="Fungal_trans"/>
    <property type="match status" value="1"/>
</dbReference>
<dbReference type="GO" id="GO:0001228">
    <property type="term" value="F:DNA-binding transcription activator activity, RNA polymerase II-specific"/>
    <property type="evidence" value="ECO:0007669"/>
    <property type="project" value="TreeGrafter"/>
</dbReference>
<evidence type="ECO:0000313" key="9">
    <source>
        <dbReference type="EMBL" id="KFX46175.1"/>
    </source>
</evidence>
<dbReference type="AlphaFoldDB" id="A0A093V1V5"/>
<dbReference type="Pfam" id="PF04082">
    <property type="entry name" value="Fungal_trans"/>
    <property type="match status" value="1"/>
</dbReference>
<dbReference type="PANTHER" id="PTHR31944">
    <property type="entry name" value="HEME-RESPONSIVE ZINC FINGER TRANSCRIPTION FACTOR HAP1"/>
    <property type="match status" value="1"/>
</dbReference>
<reference evidence="9" key="2">
    <citation type="journal article" date="2014" name="PLoS Genet.">
        <title>Signature gene expression reveals novel clues to the molecular mechanisms of dimorphic transition in Penicillium marneffei.</title>
        <authorList>
            <person name="Yang E."/>
            <person name="Wang G."/>
            <person name="Cai J."/>
            <person name="Woo P.C."/>
            <person name="Lau S.K."/>
            <person name="Yuen K.-Y."/>
            <person name="Chow W.-N."/>
            <person name="Lin X."/>
        </authorList>
    </citation>
    <scope>NUCLEOTIDE SEQUENCE</scope>
    <source>
        <strain evidence="9">PM1</strain>
    </source>
</reference>
<dbReference type="Gene3D" id="4.10.240.10">
    <property type="entry name" value="Zn(2)-C6 fungal-type DNA-binding domain"/>
    <property type="match status" value="1"/>
</dbReference>
<evidence type="ECO:0000256" key="5">
    <source>
        <dbReference type="ARBA" id="ARBA00023163"/>
    </source>
</evidence>
<keyword evidence="4" id="KW-0238">DNA-binding</keyword>
<gene>
    <name evidence="9" type="ORF">GQ26_0201370</name>
</gene>
<feature type="region of interest" description="Disordered" evidence="7">
    <location>
        <begin position="183"/>
        <end position="203"/>
    </location>
</feature>
<dbReference type="PROSITE" id="PS00463">
    <property type="entry name" value="ZN2_CY6_FUNGAL_1"/>
    <property type="match status" value="1"/>
</dbReference>
<dbReference type="CDD" id="cd12148">
    <property type="entry name" value="fungal_TF_MHR"/>
    <property type="match status" value="1"/>
</dbReference>
<dbReference type="GO" id="GO:0008270">
    <property type="term" value="F:zinc ion binding"/>
    <property type="evidence" value="ECO:0007669"/>
    <property type="project" value="InterPro"/>
</dbReference>
<keyword evidence="3" id="KW-0805">Transcription regulation</keyword>
<reference key="1">
    <citation type="journal article" date="2014" name="PLoS Genet.">
        <title>Signature Gene Expression Reveals Novel Clues to the Molecular Mechanisms of Dimorphic Transition in Penicillium marneffei.</title>
        <authorList>
            <person name="Yang E."/>
            <person name="Wang G."/>
            <person name="Cai J."/>
            <person name="Woo P.C."/>
            <person name="Lau S.K."/>
            <person name="Yuen K.-Y."/>
            <person name="Chow W.-N."/>
            <person name="Lin X."/>
        </authorList>
    </citation>
    <scope>NUCLEOTIDE SEQUENCE [LARGE SCALE GENOMIC DNA]</scope>
    <source>
        <strain>PM1</strain>
    </source>
</reference>
<protein>
    <submittedName>
        <fullName evidence="9">Activator of stress genes 1</fullName>
    </submittedName>
</protein>
<keyword evidence="1" id="KW-0479">Metal-binding</keyword>
<evidence type="ECO:0000256" key="1">
    <source>
        <dbReference type="ARBA" id="ARBA00022723"/>
    </source>
</evidence>
<accession>A0A093V1V5</accession>
<dbReference type="GO" id="GO:0000978">
    <property type="term" value="F:RNA polymerase II cis-regulatory region sequence-specific DNA binding"/>
    <property type="evidence" value="ECO:0007669"/>
    <property type="project" value="TreeGrafter"/>
</dbReference>
<comment type="caution">
    <text evidence="9">The sequence shown here is derived from an EMBL/GenBank/DDBJ whole genome shotgun (WGS) entry which is preliminary data.</text>
</comment>
<evidence type="ECO:0000256" key="2">
    <source>
        <dbReference type="ARBA" id="ARBA00022833"/>
    </source>
</evidence>
<dbReference type="InterPro" id="IPR051430">
    <property type="entry name" value="Fungal_TF_Env_Response"/>
</dbReference>
<dbReference type="CDD" id="cd00067">
    <property type="entry name" value="GAL4"/>
    <property type="match status" value="1"/>
</dbReference>
<evidence type="ECO:0000256" key="4">
    <source>
        <dbReference type="ARBA" id="ARBA00023125"/>
    </source>
</evidence>
<evidence type="ECO:0000256" key="3">
    <source>
        <dbReference type="ARBA" id="ARBA00023015"/>
    </source>
</evidence>
<dbReference type="SMART" id="SM00066">
    <property type="entry name" value="GAL4"/>
    <property type="match status" value="1"/>
</dbReference>
<evidence type="ECO:0000256" key="7">
    <source>
        <dbReference type="SAM" id="MobiDB-lite"/>
    </source>
</evidence>
<feature type="region of interest" description="Disordered" evidence="7">
    <location>
        <begin position="1"/>
        <end position="30"/>
    </location>
</feature>
<feature type="compositionally biased region" description="Polar residues" evidence="7">
    <location>
        <begin position="14"/>
        <end position="23"/>
    </location>
</feature>
<proteinExistence type="predicted"/>
<dbReference type="PANTHER" id="PTHR31944:SF130">
    <property type="entry name" value="ZN(II)2CYS6 TRANSCRIPTION FACTO (EUROFUNG)"/>
    <property type="match status" value="1"/>
</dbReference>
<keyword evidence="2" id="KW-0862">Zinc</keyword>
<dbReference type="Pfam" id="PF00172">
    <property type="entry name" value="Zn_clus"/>
    <property type="match status" value="1"/>
</dbReference>
<dbReference type="SUPFAM" id="SSF57701">
    <property type="entry name" value="Zn2/Cys6 DNA-binding domain"/>
    <property type="match status" value="1"/>
</dbReference>
<dbReference type="PROSITE" id="PS50048">
    <property type="entry name" value="ZN2_CY6_FUNGAL_2"/>
    <property type="match status" value="1"/>
</dbReference>